<dbReference type="Proteomes" id="UP000184300">
    <property type="component" value="Unassembled WGS sequence"/>
</dbReference>
<keyword evidence="2" id="KW-0472">Membrane</keyword>
<reference evidence="4" key="1">
    <citation type="journal article" date="2017" name="Genome Biol.">
        <title>Comparative genomics reveals high biological diversity and specific adaptations in the industrially and medically important fungal genus Aspergillus.</title>
        <authorList>
            <person name="de Vries R.P."/>
            <person name="Riley R."/>
            <person name="Wiebenga A."/>
            <person name="Aguilar-Osorio G."/>
            <person name="Amillis S."/>
            <person name="Uchima C.A."/>
            <person name="Anderluh G."/>
            <person name="Asadollahi M."/>
            <person name="Askin M."/>
            <person name="Barry K."/>
            <person name="Battaglia E."/>
            <person name="Bayram O."/>
            <person name="Benocci T."/>
            <person name="Braus-Stromeyer S.A."/>
            <person name="Caldana C."/>
            <person name="Canovas D."/>
            <person name="Cerqueira G.C."/>
            <person name="Chen F."/>
            <person name="Chen W."/>
            <person name="Choi C."/>
            <person name="Clum A."/>
            <person name="Dos Santos R.A."/>
            <person name="Damasio A.R."/>
            <person name="Diallinas G."/>
            <person name="Emri T."/>
            <person name="Fekete E."/>
            <person name="Flipphi M."/>
            <person name="Freyberg S."/>
            <person name="Gallo A."/>
            <person name="Gournas C."/>
            <person name="Habgood R."/>
            <person name="Hainaut M."/>
            <person name="Harispe M.L."/>
            <person name="Henrissat B."/>
            <person name="Hilden K.S."/>
            <person name="Hope R."/>
            <person name="Hossain A."/>
            <person name="Karabika E."/>
            <person name="Karaffa L."/>
            <person name="Karanyi Z."/>
            <person name="Krasevec N."/>
            <person name="Kuo A."/>
            <person name="Kusch H."/>
            <person name="LaButti K."/>
            <person name="Lagendijk E.L."/>
            <person name="Lapidus A."/>
            <person name="Levasseur A."/>
            <person name="Lindquist E."/>
            <person name="Lipzen A."/>
            <person name="Logrieco A.F."/>
            <person name="MacCabe A."/>
            <person name="Maekelae M.R."/>
            <person name="Malavazi I."/>
            <person name="Melin P."/>
            <person name="Meyer V."/>
            <person name="Mielnichuk N."/>
            <person name="Miskei M."/>
            <person name="Molnar A.P."/>
            <person name="Mule G."/>
            <person name="Ngan C.Y."/>
            <person name="Orejas M."/>
            <person name="Orosz E."/>
            <person name="Ouedraogo J.P."/>
            <person name="Overkamp K.M."/>
            <person name="Park H.-S."/>
            <person name="Perrone G."/>
            <person name="Piumi F."/>
            <person name="Punt P.J."/>
            <person name="Ram A.F."/>
            <person name="Ramon A."/>
            <person name="Rauscher S."/>
            <person name="Record E."/>
            <person name="Riano-Pachon D.M."/>
            <person name="Robert V."/>
            <person name="Roehrig J."/>
            <person name="Ruller R."/>
            <person name="Salamov A."/>
            <person name="Salih N.S."/>
            <person name="Samson R.A."/>
            <person name="Sandor E."/>
            <person name="Sanguinetti M."/>
            <person name="Schuetze T."/>
            <person name="Sepcic K."/>
            <person name="Shelest E."/>
            <person name="Sherlock G."/>
            <person name="Sophianopoulou V."/>
            <person name="Squina F.M."/>
            <person name="Sun H."/>
            <person name="Susca A."/>
            <person name="Todd R.B."/>
            <person name="Tsang A."/>
            <person name="Unkles S.E."/>
            <person name="van de Wiele N."/>
            <person name="van Rossen-Uffink D."/>
            <person name="Oliveira J.V."/>
            <person name="Vesth T.C."/>
            <person name="Visser J."/>
            <person name="Yu J.-H."/>
            <person name="Zhou M."/>
            <person name="Andersen M.R."/>
            <person name="Archer D.B."/>
            <person name="Baker S.E."/>
            <person name="Benoit I."/>
            <person name="Brakhage A.A."/>
            <person name="Braus G.H."/>
            <person name="Fischer R."/>
            <person name="Frisvad J.C."/>
            <person name="Goldman G.H."/>
            <person name="Houbraken J."/>
            <person name="Oakley B."/>
            <person name="Pocsi I."/>
            <person name="Scazzocchio C."/>
            <person name="Seiboth B."/>
            <person name="vanKuyk P.A."/>
            <person name="Wortman J."/>
            <person name="Dyer P.S."/>
            <person name="Grigoriev I.V."/>
        </authorList>
    </citation>
    <scope>NUCLEOTIDE SEQUENCE [LARGE SCALE GENOMIC DNA]</scope>
    <source>
        <strain evidence="4">CBS 516.65</strain>
    </source>
</reference>
<keyword evidence="4" id="KW-1185">Reference proteome</keyword>
<dbReference type="AlphaFoldDB" id="A0A1L9VVP1"/>
<name>A0A1L9VVP1_ASPGL</name>
<protein>
    <submittedName>
        <fullName evidence="3">Uncharacterized protein</fullName>
    </submittedName>
</protein>
<evidence type="ECO:0000256" key="1">
    <source>
        <dbReference type="SAM" id="MobiDB-lite"/>
    </source>
</evidence>
<dbReference type="GeneID" id="34464386"/>
<evidence type="ECO:0000313" key="4">
    <source>
        <dbReference type="Proteomes" id="UP000184300"/>
    </source>
</evidence>
<gene>
    <name evidence="3" type="ORF">ASPGLDRAFT_55247</name>
</gene>
<dbReference type="VEuPathDB" id="FungiDB:ASPGLDRAFT_55247"/>
<organism evidence="3 4">
    <name type="scientific">Aspergillus glaucus CBS 516.65</name>
    <dbReference type="NCBI Taxonomy" id="1160497"/>
    <lineage>
        <taxon>Eukaryota</taxon>
        <taxon>Fungi</taxon>
        <taxon>Dikarya</taxon>
        <taxon>Ascomycota</taxon>
        <taxon>Pezizomycotina</taxon>
        <taxon>Eurotiomycetes</taxon>
        <taxon>Eurotiomycetidae</taxon>
        <taxon>Eurotiales</taxon>
        <taxon>Aspergillaceae</taxon>
        <taxon>Aspergillus</taxon>
        <taxon>Aspergillus subgen. Aspergillus</taxon>
    </lineage>
</organism>
<dbReference type="RefSeq" id="XP_022404662.1">
    <property type="nucleotide sequence ID" value="XM_022548125.1"/>
</dbReference>
<accession>A0A1L9VVP1</accession>
<keyword evidence="2" id="KW-0812">Transmembrane</keyword>
<feature type="transmembrane region" description="Helical" evidence="2">
    <location>
        <begin position="56"/>
        <end position="77"/>
    </location>
</feature>
<proteinExistence type="predicted"/>
<feature type="transmembrane region" description="Helical" evidence="2">
    <location>
        <begin position="24"/>
        <end position="44"/>
    </location>
</feature>
<dbReference type="EMBL" id="KV878890">
    <property type="protein sequence ID" value="OJJ87979.1"/>
    <property type="molecule type" value="Genomic_DNA"/>
</dbReference>
<evidence type="ECO:0000313" key="3">
    <source>
        <dbReference type="EMBL" id="OJJ87979.1"/>
    </source>
</evidence>
<keyword evidence="2" id="KW-1133">Transmembrane helix</keyword>
<sequence length="134" mass="15291">MAIEENMLKVYPQDKVLRVFVKPIVEYPISVTVLYLTVGFGWIHRCAMTRCDNVCVRGSIIGMAATVLWMIFVAVYTSHLKSKYRRMLEEQATADAKSQAKAKVESQSKTKETFRELQGLRRSQKLEATVDADK</sequence>
<evidence type="ECO:0000256" key="2">
    <source>
        <dbReference type="SAM" id="Phobius"/>
    </source>
</evidence>
<feature type="compositionally biased region" description="Basic and acidic residues" evidence="1">
    <location>
        <begin position="102"/>
        <end position="119"/>
    </location>
</feature>
<feature type="region of interest" description="Disordered" evidence="1">
    <location>
        <begin position="95"/>
        <end position="120"/>
    </location>
</feature>